<evidence type="ECO:0000256" key="1">
    <source>
        <dbReference type="SAM" id="Phobius"/>
    </source>
</evidence>
<dbReference type="Proteomes" id="UP000647172">
    <property type="component" value="Unassembled WGS sequence"/>
</dbReference>
<dbReference type="EMBL" id="BOMQ01000089">
    <property type="protein sequence ID" value="GIE53761.1"/>
    <property type="molecule type" value="Genomic_DNA"/>
</dbReference>
<proteinExistence type="predicted"/>
<comment type="caution">
    <text evidence="2">The sequence shown here is derived from an EMBL/GenBank/DDBJ whole genome shotgun (WGS) entry which is preliminary data.</text>
</comment>
<sequence>MWGALARRQAELMPRLVRFCACTAPALMLVYGLLRVVDGLDGDRHNGPAWDVGHVAFFTAIVLFAVFAVALRRLDRPAATASRVLVEAATAAVLFGGACFLWVITGDLFADFHNAAPLPEALDLIGPALFQVGLLVLLVRLVRAGRLPFWSPVAVLVGFVAIGADLDLLPVGSALVLVALLPLAVARPGRREDSLTGTTSR</sequence>
<name>A0A919JR39_9ACTN</name>
<feature type="transmembrane region" description="Helical" evidence="1">
    <location>
        <begin position="54"/>
        <end position="72"/>
    </location>
</feature>
<keyword evidence="3" id="KW-1185">Reference proteome</keyword>
<reference evidence="2" key="1">
    <citation type="submission" date="2021-01" db="EMBL/GenBank/DDBJ databases">
        <title>Whole genome shotgun sequence of Actinoplanes nipponensis NBRC 14063.</title>
        <authorList>
            <person name="Komaki H."/>
            <person name="Tamura T."/>
        </authorList>
    </citation>
    <scope>NUCLEOTIDE SEQUENCE</scope>
    <source>
        <strain evidence="2">NBRC 14063</strain>
    </source>
</reference>
<feature type="transmembrane region" description="Helical" evidence="1">
    <location>
        <begin position="147"/>
        <end position="164"/>
    </location>
</feature>
<keyword evidence="1" id="KW-1133">Transmembrane helix</keyword>
<accession>A0A919JR39</accession>
<keyword evidence="1" id="KW-0812">Transmembrane</keyword>
<evidence type="ECO:0000313" key="3">
    <source>
        <dbReference type="Proteomes" id="UP000647172"/>
    </source>
</evidence>
<gene>
    <name evidence="2" type="ORF">Ani05nite_72950</name>
</gene>
<feature type="transmembrane region" description="Helical" evidence="1">
    <location>
        <begin position="84"/>
        <end position="104"/>
    </location>
</feature>
<evidence type="ECO:0000313" key="2">
    <source>
        <dbReference type="EMBL" id="GIE53761.1"/>
    </source>
</evidence>
<keyword evidence="1" id="KW-0472">Membrane</keyword>
<feature type="transmembrane region" description="Helical" evidence="1">
    <location>
        <begin position="16"/>
        <end position="34"/>
    </location>
</feature>
<protein>
    <submittedName>
        <fullName evidence="2">Uncharacterized protein</fullName>
    </submittedName>
</protein>
<feature type="transmembrane region" description="Helical" evidence="1">
    <location>
        <begin position="124"/>
        <end position="142"/>
    </location>
</feature>
<feature type="transmembrane region" description="Helical" evidence="1">
    <location>
        <begin position="170"/>
        <end position="186"/>
    </location>
</feature>
<dbReference type="AlphaFoldDB" id="A0A919JR39"/>
<organism evidence="2 3">
    <name type="scientific">Actinoplanes nipponensis</name>
    <dbReference type="NCBI Taxonomy" id="135950"/>
    <lineage>
        <taxon>Bacteria</taxon>
        <taxon>Bacillati</taxon>
        <taxon>Actinomycetota</taxon>
        <taxon>Actinomycetes</taxon>
        <taxon>Micromonosporales</taxon>
        <taxon>Micromonosporaceae</taxon>
        <taxon>Actinoplanes</taxon>
    </lineage>
</organism>